<dbReference type="PANTHER" id="PTHR43976">
    <property type="entry name" value="SHORT CHAIN DEHYDROGENASE"/>
    <property type="match status" value="1"/>
</dbReference>
<dbReference type="SUPFAM" id="SSF51735">
    <property type="entry name" value="NAD(P)-binding Rossmann-fold domains"/>
    <property type="match status" value="1"/>
</dbReference>
<sequence length="293" mass="30915">MSIWFVTGASRGLGRALTAAALEAGHDVVATARTPAQLDSLAVLYPNSLRTLALDVTDPAAVSAAIATTLSWHGRVDVVVNNAGYANIAPVETMDPADFRAQLEANFFGTVSVTRAVLPTMRAQRSGHVLQISSIGGRAGAPGVSAYQAAKWAVEGFSEALAAEVAPFGVKLTIVEPGAMRTDWAGSSMRIDPLPAEYEATVGQLAAHLRRVNGREPIDPQLAARAIVHLTTADNPPLRLLIGTDAADIAAVVATRRATEDAAWDSVARSVDFPDASHSDWQQVDSLAENYRR</sequence>
<evidence type="ECO:0000256" key="1">
    <source>
        <dbReference type="ARBA" id="ARBA00006484"/>
    </source>
</evidence>
<dbReference type="EMBL" id="JBHRZH010000009">
    <property type="protein sequence ID" value="MFC3761749.1"/>
    <property type="molecule type" value="Genomic_DNA"/>
</dbReference>
<feature type="domain" description="Ketoreductase" evidence="4">
    <location>
        <begin position="2"/>
        <end position="187"/>
    </location>
</feature>
<dbReference type="RefSeq" id="WP_205114406.1">
    <property type="nucleotide sequence ID" value="NZ_JAFBCM010000001.1"/>
</dbReference>
<dbReference type="PANTHER" id="PTHR43976:SF16">
    <property type="entry name" value="SHORT-CHAIN DEHYDROGENASE_REDUCTASE FAMILY PROTEIN"/>
    <property type="match status" value="1"/>
</dbReference>
<evidence type="ECO:0000313" key="6">
    <source>
        <dbReference type="Proteomes" id="UP001595699"/>
    </source>
</evidence>
<dbReference type="NCBIfam" id="NF006114">
    <property type="entry name" value="PRK08263.1"/>
    <property type="match status" value="1"/>
</dbReference>
<dbReference type="SMART" id="SM00822">
    <property type="entry name" value="PKS_KR"/>
    <property type="match status" value="1"/>
</dbReference>
<keyword evidence="6" id="KW-1185">Reference proteome</keyword>
<accession>A0ABV7YAA1</accession>
<dbReference type="PRINTS" id="PR00081">
    <property type="entry name" value="GDHRDH"/>
</dbReference>
<reference evidence="6" key="1">
    <citation type="journal article" date="2019" name="Int. J. Syst. Evol. Microbiol.">
        <title>The Global Catalogue of Microorganisms (GCM) 10K type strain sequencing project: providing services to taxonomists for standard genome sequencing and annotation.</title>
        <authorList>
            <consortium name="The Broad Institute Genomics Platform"/>
            <consortium name="The Broad Institute Genome Sequencing Center for Infectious Disease"/>
            <person name="Wu L."/>
            <person name="Ma J."/>
        </authorList>
    </citation>
    <scope>NUCLEOTIDE SEQUENCE [LARGE SCALE GENOMIC DNA]</scope>
    <source>
        <strain evidence="6">CGMCC 4.7241</strain>
    </source>
</reference>
<dbReference type="Proteomes" id="UP001595699">
    <property type="component" value="Unassembled WGS sequence"/>
</dbReference>
<protein>
    <submittedName>
        <fullName evidence="5">SDR family NAD(P)-dependent oxidoreductase</fullName>
    </submittedName>
</protein>
<dbReference type="InterPro" id="IPR057326">
    <property type="entry name" value="KR_dom"/>
</dbReference>
<organism evidence="5 6">
    <name type="scientific">Tenggerimyces flavus</name>
    <dbReference type="NCBI Taxonomy" id="1708749"/>
    <lineage>
        <taxon>Bacteria</taxon>
        <taxon>Bacillati</taxon>
        <taxon>Actinomycetota</taxon>
        <taxon>Actinomycetes</taxon>
        <taxon>Propionibacteriales</taxon>
        <taxon>Nocardioidaceae</taxon>
        <taxon>Tenggerimyces</taxon>
    </lineage>
</organism>
<gene>
    <name evidence="5" type="ORF">ACFOUW_12970</name>
</gene>
<dbReference type="InterPro" id="IPR051911">
    <property type="entry name" value="SDR_oxidoreductase"/>
</dbReference>
<evidence type="ECO:0000256" key="3">
    <source>
        <dbReference type="RuleBase" id="RU000363"/>
    </source>
</evidence>
<dbReference type="CDD" id="cd05374">
    <property type="entry name" value="17beta-HSD-like_SDR_c"/>
    <property type="match status" value="1"/>
</dbReference>
<dbReference type="InterPro" id="IPR036291">
    <property type="entry name" value="NAD(P)-bd_dom_sf"/>
</dbReference>
<comment type="similarity">
    <text evidence="1 3">Belongs to the short-chain dehydrogenases/reductases (SDR) family.</text>
</comment>
<evidence type="ECO:0000313" key="5">
    <source>
        <dbReference type="EMBL" id="MFC3761749.1"/>
    </source>
</evidence>
<evidence type="ECO:0000259" key="4">
    <source>
        <dbReference type="SMART" id="SM00822"/>
    </source>
</evidence>
<evidence type="ECO:0000256" key="2">
    <source>
        <dbReference type="ARBA" id="ARBA00023002"/>
    </source>
</evidence>
<proteinExistence type="inferred from homology"/>
<dbReference type="PRINTS" id="PR00080">
    <property type="entry name" value="SDRFAMILY"/>
</dbReference>
<dbReference type="Pfam" id="PF00106">
    <property type="entry name" value="adh_short"/>
    <property type="match status" value="1"/>
</dbReference>
<keyword evidence="2" id="KW-0560">Oxidoreductase</keyword>
<name>A0ABV7YAA1_9ACTN</name>
<comment type="caution">
    <text evidence="5">The sequence shown here is derived from an EMBL/GenBank/DDBJ whole genome shotgun (WGS) entry which is preliminary data.</text>
</comment>
<dbReference type="InterPro" id="IPR002347">
    <property type="entry name" value="SDR_fam"/>
</dbReference>
<dbReference type="Gene3D" id="3.40.50.720">
    <property type="entry name" value="NAD(P)-binding Rossmann-like Domain"/>
    <property type="match status" value="1"/>
</dbReference>